<name>A0ACD2ZXK5_9AGAR</name>
<organism evidence="1 2">
    <name type="scientific">Pluteus cervinus</name>
    <dbReference type="NCBI Taxonomy" id="181527"/>
    <lineage>
        <taxon>Eukaryota</taxon>
        <taxon>Fungi</taxon>
        <taxon>Dikarya</taxon>
        <taxon>Basidiomycota</taxon>
        <taxon>Agaricomycotina</taxon>
        <taxon>Agaricomycetes</taxon>
        <taxon>Agaricomycetidae</taxon>
        <taxon>Agaricales</taxon>
        <taxon>Pluteineae</taxon>
        <taxon>Pluteaceae</taxon>
        <taxon>Pluteus</taxon>
    </lineage>
</organism>
<sequence>MLAWWVGSHFKCHHIPAKGVYDEHVVFPSCTKRGSVWMVKGGQDPNLMMWITQATTGHAPIGAFRNRFFTEPGHVACLCCASQGRYTYQDIKHVIHHCPCYICSPEGTQRWHEAWDPAVL</sequence>
<dbReference type="Proteomes" id="UP000308600">
    <property type="component" value="Unassembled WGS sequence"/>
</dbReference>
<reference evidence="1 2" key="1">
    <citation type="journal article" date="2019" name="Nat. Ecol. Evol.">
        <title>Megaphylogeny resolves global patterns of mushroom evolution.</title>
        <authorList>
            <person name="Varga T."/>
            <person name="Krizsan K."/>
            <person name="Foldi C."/>
            <person name="Dima B."/>
            <person name="Sanchez-Garcia M."/>
            <person name="Sanchez-Ramirez S."/>
            <person name="Szollosi G.J."/>
            <person name="Szarkandi J.G."/>
            <person name="Papp V."/>
            <person name="Albert L."/>
            <person name="Andreopoulos W."/>
            <person name="Angelini C."/>
            <person name="Antonin V."/>
            <person name="Barry K.W."/>
            <person name="Bougher N.L."/>
            <person name="Buchanan P."/>
            <person name="Buyck B."/>
            <person name="Bense V."/>
            <person name="Catcheside P."/>
            <person name="Chovatia M."/>
            <person name="Cooper J."/>
            <person name="Damon W."/>
            <person name="Desjardin D."/>
            <person name="Finy P."/>
            <person name="Geml J."/>
            <person name="Haridas S."/>
            <person name="Hughes K."/>
            <person name="Justo A."/>
            <person name="Karasinski D."/>
            <person name="Kautmanova I."/>
            <person name="Kiss B."/>
            <person name="Kocsube S."/>
            <person name="Kotiranta H."/>
            <person name="LaButti K.M."/>
            <person name="Lechner B.E."/>
            <person name="Liimatainen K."/>
            <person name="Lipzen A."/>
            <person name="Lukacs Z."/>
            <person name="Mihaltcheva S."/>
            <person name="Morgado L.N."/>
            <person name="Niskanen T."/>
            <person name="Noordeloos M.E."/>
            <person name="Ohm R.A."/>
            <person name="Ortiz-Santana B."/>
            <person name="Ovrebo C."/>
            <person name="Racz N."/>
            <person name="Riley R."/>
            <person name="Savchenko A."/>
            <person name="Shiryaev A."/>
            <person name="Soop K."/>
            <person name="Spirin V."/>
            <person name="Szebenyi C."/>
            <person name="Tomsovsky M."/>
            <person name="Tulloss R.E."/>
            <person name="Uehling J."/>
            <person name="Grigoriev I.V."/>
            <person name="Vagvolgyi C."/>
            <person name="Papp T."/>
            <person name="Martin F.M."/>
            <person name="Miettinen O."/>
            <person name="Hibbett D.S."/>
            <person name="Nagy L.G."/>
        </authorList>
    </citation>
    <scope>NUCLEOTIDE SEQUENCE [LARGE SCALE GENOMIC DNA]</scope>
    <source>
        <strain evidence="1 2">NL-1719</strain>
    </source>
</reference>
<evidence type="ECO:0000313" key="1">
    <source>
        <dbReference type="EMBL" id="TFK57890.1"/>
    </source>
</evidence>
<accession>A0ACD2ZXK5</accession>
<keyword evidence="2" id="KW-1185">Reference proteome</keyword>
<protein>
    <submittedName>
        <fullName evidence="1">Uncharacterized protein</fullName>
    </submittedName>
</protein>
<gene>
    <name evidence="1" type="ORF">BDN72DRAFT_907347</name>
</gene>
<evidence type="ECO:0000313" key="2">
    <source>
        <dbReference type="Proteomes" id="UP000308600"/>
    </source>
</evidence>
<proteinExistence type="predicted"/>
<dbReference type="EMBL" id="ML209906">
    <property type="protein sequence ID" value="TFK57890.1"/>
    <property type="molecule type" value="Genomic_DNA"/>
</dbReference>